<comment type="caution">
    <text evidence="15">The sequence shown here is derived from an EMBL/GenBank/DDBJ whole genome shotgun (WGS) entry which is preliminary data.</text>
</comment>
<keyword evidence="3" id="KW-0813">Transport</keyword>
<dbReference type="InterPro" id="IPR044726">
    <property type="entry name" value="ABCC_6TM_D2"/>
</dbReference>
<dbReference type="GO" id="GO:0005524">
    <property type="term" value="F:ATP binding"/>
    <property type="evidence" value="ECO:0007669"/>
    <property type="project" value="UniProtKB-KW"/>
</dbReference>
<dbReference type="Gene3D" id="1.20.1560.10">
    <property type="entry name" value="ABC transporter type 1, transmembrane domain"/>
    <property type="match status" value="2"/>
</dbReference>
<dbReference type="FunFam" id="3.40.50.300:FF:002145">
    <property type="entry name" value="ABC transporter (MsbA subfamily)"/>
    <property type="match status" value="1"/>
</dbReference>
<dbReference type="Proteomes" id="UP000076580">
    <property type="component" value="Chromosome 03"/>
</dbReference>
<feature type="transmembrane region" description="Helical" evidence="12">
    <location>
        <begin position="427"/>
        <end position="448"/>
    </location>
</feature>
<dbReference type="GO" id="GO:0140359">
    <property type="term" value="F:ABC-type transporter activity"/>
    <property type="evidence" value="ECO:0007669"/>
    <property type="project" value="InterPro"/>
</dbReference>
<evidence type="ECO:0000256" key="3">
    <source>
        <dbReference type="ARBA" id="ARBA00022448"/>
    </source>
</evidence>
<evidence type="ECO:0000256" key="2">
    <source>
        <dbReference type="ARBA" id="ARBA00009726"/>
    </source>
</evidence>
<dbReference type="InterPro" id="IPR003439">
    <property type="entry name" value="ABC_transporter-like_ATP-bd"/>
</dbReference>
<feature type="transmembrane region" description="Helical" evidence="12">
    <location>
        <begin position="959"/>
        <end position="983"/>
    </location>
</feature>
<evidence type="ECO:0000259" key="13">
    <source>
        <dbReference type="PROSITE" id="PS50893"/>
    </source>
</evidence>
<dbReference type="Pfam" id="PF00664">
    <property type="entry name" value="ABC_membrane"/>
    <property type="match status" value="2"/>
</dbReference>
<dbReference type="InParanoid" id="A0A151GER8"/>
<evidence type="ECO:0000256" key="10">
    <source>
        <dbReference type="ARBA" id="ARBA00023180"/>
    </source>
</evidence>
<dbReference type="PROSITE" id="PS00211">
    <property type="entry name" value="ABC_TRANSPORTER_1"/>
    <property type="match status" value="1"/>
</dbReference>
<dbReference type="InterPro" id="IPR050173">
    <property type="entry name" value="ABC_transporter_C-like"/>
</dbReference>
<dbReference type="PANTHER" id="PTHR24223">
    <property type="entry name" value="ATP-BINDING CASSETTE SUB-FAMILY C"/>
    <property type="match status" value="1"/>
</dbReference>
<keyword evidence="8 12" id="KW-1133">Transmembrane helix</keyword>
<accession>A0A151GER8</accession>
<keyword evidence="10" id="KW-0325">Glycoprotein</keyword>
<feature type="domain" description="ABC transporter" evidence="13">
    <location>
        <begin position="623"/>
        <end position="850"/>
    </location>
</feature>
<dbReference type="STRING" id="98403.A0A151GER8"/>
<feature type="region of interest" description="Disordered" evidence="11">
    <location>
        <begin position="860"/>
        <end position="891"/>
    </location>
</feature>
<dbReference type="PANTHER" id="PTHR24223:SF404">
    <property type="entry name" value="ABC MULTIDRUG TRANSPORTER (EUROFUNG)-RELATED"/>
    <property type="match status" value="1"/>
</dbReference>
<keyword evidence="16" id="KW-1185">Reference proteome</keyword>
<feature type="transmembrane region" description="Helical" evidence="12">
    <location>
        <begin position="36"/>
        <end position="55"/>
    </location>
</feature>
<keyword evidence="9 12" id="KW-0472">Membrane</keyword>
<dbReference type="CDD" id="cd18579">
    <property type="entry name" value="ABC_6TM_ABCC_D1"/>
    <property type="match status" value="1"/>
</dbReference>
<dbReference type="InterPro" id="IPR027417">
    <property type="entry name" value="P-loop_NTPase"/>
</dbReference>
<evidence type="ECO:0000256" key="5">
    <source>
        <dbReference type="ARBA" id="ARBA00022692"/>
    </source>
</evidence>
<keyword evidence="5 12" id="KW-0812">Transmembrane</keyword>
<proteinExistence type="inferred from homology"/>
<feature type="transmembrane region" description="Helical" evidence="12">
    <location>
        <begin position="330"/>
        <end position="352"/>
    </location>
</feature>
<evidence type="ECO:0000256" key="11">
    <source>
        <dbReference type="SAM" id="MobiDB-lite"/>
    </source>
</evidence>
<dbReference type="RefSeq" id="XP_040654914.1">
    <property type="nucleotide sequence ID" value="XM_040804810.1"/>
</dbReference>
<evidence type="ECO:0008006" key="17">
    <source>
        <dbReference type="Google" id="ProtNLM"/>
    </source>
</evidence>
<evidence type="ECO:0000256" key="8">
    <source>
        <dbReference type="ARBA" id="ARBA00022989"/>
    </source>
</evidence>
<dbReference type="InterPro" id="IPR011527">
    <property type="entry name" value="ABC1_TM_dom"/>
</dbReference>
<evidence type="ECO:0000256" key="1">
    <source>
        <dbReference type="ARBA" id="ARBA00004651"/>
    </source>
</evidence>
<sequence>MVAFSTGCPSNADDQFGPRVDTSCRFFDFTLLFEDAFFVVLPAVLFLLLLPWRLVHLYRSPVKVTSFALATWKLASAAIDIPFPTHELMDTAVLPQVLMMLLLVLHLIHLVLVLQHPALHTSLAVPSAVLAAIAVFAAAILSFLEDQRSLRPSDMLALYFSASALLCLPRLRSLWLLPIATAPKAVWTVVFALTLAVIVLESLRKTRSLRPQFRDLAMEQAAGFWVRGFFTWLLPFFRVGYKKCLELDDIPKPGADLEEAAASAKLDAAWSNVTGRHRLLRATVLANLWPILSAVPPRIALACFTFCQPFLIERAVSNLDARQDGHRSEYAWALVGAFVLVYIGIAVSRALYKRQTTRLLTKMRAGLVSKIYRVTLTFSLADVKDSAAITLMGTNVERITSSLGQFHEVWISLPEMAVAIWLLARQIGVSCVVPLIICLASVAGASYIGRRFGPAQITWIKGVQKRVAVTAKMLSNMKAVKVLGLTDAMDDIITKLRQEELQASERFRKLLIFQIMTGNAPTLLSPFATFLTYALIAKVQNDDALLAGKAFTSISLMSLATDPLIQLCQVIPTCMQGIACFGNIEEYFLREQMEATPPSYADHARDDVEMKTHPPPSSGETLFSLVDAEIAWPQEDAKSILHSVNLNIVPGFTSITGPVASGKSTLLATMLGETTLRRGTMSARLAGVAYCSQTPWITDETIRRNITGDLGFDEKWYNFTIDLCCLQNDLKRLPSGDQTTCGSNGASLSGGQRQRVALARAVYSKLPIVILDDVTSGLDSATTGILLARLFSEAGHFRKAGISVIIATHSQRFLSYMDSIVVLGNGGIVDVGSHEQVMSKLGNLTAQAELAVDATSHTVAGTAGKEEPENTEASEYAADDAAASDKGGSQRKNGNWSVYSYYAKSAGALSITAPFSFFRKTDAGSITNRFSQDMDLIDMSLPAQTIAFTTASAACLAQLILICIVGKYLAAAIPVLVGILFVVQKYYLRTSRQVRLVDIEAKASIYKLFIETTQGLPTIRSFGWGPAFAKRNADVLNSSQRPIYMLFCIQLWLALVLDLVVGGLAVLIVVSAMAATSTVSAGSLGVALVLVLQFSSMLAQCVQAWTLMETSIGAVSRVQQFVLNTPSEHPGSGPPPPAWPVRGAIDFQSVQASYGPLAEPVLRGINLSIASGEKVALCGTTGSGKSSFIMAILLMMDFGQGRITIDDVDTSTLGGRNLRSHLNVVPQDPFFMPGSVRLNMDPRGQSSDDVIVAAIRKIGLWGRLESEGGLDADLDMSEWSQGEQQLLCLARAMLVPSSILILDEAMSRHDAPIVDEGTEAMMQSVIESEFRGRTILSVMHRFNHIAWYDQVVVMRNGEVVESGSPQSLLETDSAFSTLYHAQATR</sequence>
<dbReference type="PROSITE" id="PS50929">
    <property type="entry name" value="ABC_TM1F"/>
    <property type="match status" value="2"/>
</dbReference>
<dbReference type="InterPro" id="IPR017871">
    <property type="entry name" value="ABC_transporter-like_CS"/>
</dbReference>
<gene>
    <name evidence="15" type="ORF">DCS_07525</name>
</gene>
<dbReference type="SMART" id="SM00382">
    <property type="entry name" value="AAA"/>
    <property type="match status" value="2"/>
</dbReference>
<evidence type="ECO:0000256" key="7">
    <source>
        <dbReference type="ARBA" id="ARBA00022840"/>
    </source>
</evidence>
<evidence type="ECO:0000256" key="4">
    <source>
        <dbReference type="ARBA" id="ARBA00022475"/>
    </source>
</evidence>
<keyword evidence="4" id="KW-1003">Cell membrane</keyword>
<dbReference type="InterPro" id="IPR036640">
    <property type="entry name" value="ABC1_TM_sf"/>
</dbReference>
<keyword evidence="6" id="KW-0547">Nucleotide-binding</keyword>
<dbReference type="Pfam" id="PF00005">
    <property type="entry name" value="ABC_tran"/>
    <property type="match status" value="2"/>
</dbReference>
<dbReference type="FunFam" id="1.20.1560.10:FF:000055">
    <property type="entry name" value="ABC multidrug transporter (Eurofung)"/>
    <property type="match status" value="1"/>
</dbReference>
<feature type="domain" description="ABC transporter" evidence="13">
    <location>
        <begin position="1145"/>
        <end position="1381"/>
    </location>
</feature>
<evidence type="ECO:0000313" key="16">
    <source>
        <dbReference type="Proteomes" id="UP000076580"/>
    </source>
</evidence>
<dbReference type="CDD" id="cd03244">
    <property type="entry name" value="ABCC_MRP_domain2"/>
    <property type="match status" value="1"/>
</dbReference>
<evidence type="ECO:0000256" key="9">
    <source>
        <dbReference type="ARBA" id="ARBA00023136"/>
    </source>
</evidence>
<evidence type="ECO:0000256" key="12">
    <source>
        <dbReference type="SAM" id="Phobius"/>
    </source>
</evidence>
<organism evidence="15 16">
    <name type="scientific">Drechmeria coniospora</name>
    <name type="common">Nematophagous fungus</name>
    <name type="synonym">Meria coniospora</name>
    <dbReference type="NCBI Taxonomy" id="98403"/>
    <lineage>
        <taxon>Eukaryota</taxon>
        <taxon>Fungi</taxon>
        <taxon>Dikarya</taxon>
        <taxon>Ascomycota</taxon>
        <taxon>Pezizomycotina</taxon>
        <taxon>Sordariomycetes</taxon>
        <taxon>Hypocreomycetidae</taxon>
        <taxon>Hypocreales</taxon>
        <taxon>Ophiocordycipitaceae</taxon>
        <taxon>Drechmeria</taxon>
    </lineage>
</organism>
<comment type="similarity">
    <text evidence="2">Belongs to the ABC transporter superfamily. ABCC family. Conjugate transporter (TC 3.A.1.208) subfamily.</text>
</comment>
<dbReference type="InterPro" id="IPR044746">
    <property type="entry name" value="ABCC_6TM_D1"/>
</dbReference>
<dbReference type="Gene3D" id="3.40.50.300">
    <property type="entry name" value="P-loop containing nucleotide triphosphate hydrolases"/>
    <property type="match status" value="2"/>
</dbReference>
<evidence type="ECO:0000256" key="6">
    <source>
        <dbReference type="ARBA" id="ARBA00022741"/>
    </source>
</evidence>
<feature type="transmembrane region" description="Helical" evidence="12">
    <location>
        <begin position="156"/>
        <end position="179"/>
    </location>
</feature>
<keyword evidence="7" id="KW-0067">ATP-binding</keyword>
<feature type="transmembrane region" description="Helical" evidence="12">
    <location>
        <begin position="1051"/>
        <end position="1075"/>
    </location>
</feature>
<dbReference type="GO" id="GO:0005886">
    <property type="term" value="C:plasma membrane"/>
    <property type="evidence" value="ECO:0007669"/>
    <property type="project" value="UniProtKB-SubCell"/>
</dbReference>
<comment type="subcellular location">
    <subcellularLocation>
        <location evidence="1">Cell membrane</location>
        <topology evidence="1">Multi-pass membrane protein</topology>
    </subcellularLocation>
</comment>
<dbReference type="SUPFAM" id="SSF90123">
    <property type="entry name" value="ABC transporter transmembrane region"/>
    <property type="match status" value="2"/>
</dbReference>
<feature type="compositionally biased region" description="Low complexity" evidence="11">
    <location>
        <begin position="873"/>
        <end position="885"/>
    </location>
</feature>
<dbReference type="EMBL" id="LAYC01000003">
    <property type="protein sequence ID" value="KYK55562.1"/>
    <property type="molecule type" value="Genomic_DNA"/>
</dbReference>
<feature type="transmembrane region" description="Helical" evidence="12">
    <location>
        <begin position="224"/>
        <end position="241"/>
    </location>
</feature>
<feature type="transmembrane region" description="Helical" evidence="12">
    <location>
        <begin position="97"/>
        <end position="117"/>
    </location>
</feature>
<dbReference type="FunFam" id="1.20.1560.10:FF:000296">
    <property type="entry name" value="ABC multidrug transporter (Eurofung)"/>
    <property type="match status" value="1"/>
</dbReference>
<dbReference type="GeneID" id="63720168"/>
<name>A0A151GER8_DRECN</name>
<feature type="transmembrane region" description="Helical" evidence="12">
    <location>
        <begin position="185"/>
        <end position="203"/>
    </location>
</feature>
<dbReference type="InterPro" id="IPR003593">
    <property type="entry name" value="AAA+_ATPase"/>
</dbReference>
<reference evidence="15 16" key="1">
    <citation type="journal article" date="2016" name="Sci. Rep.">
        <title>Insights into Adaptations to a Near-Obligate Nematode Endoparasitic Lifestyle from the Finished Genome of Drechmeria coniospora.</title>
        <authorList>
            <person name="Zhang L."/>
            <person name="Zhou Z."/>
            <person name="Guo Q."/>
            <person name="Fokkens L."/>
            <person name="Miskei M."/>
            <person name="Pocsi I."/>
            <person name="Zhang W."/>
            <person name="Chen M."/>
            <person name="Wang L."/>
            <person name="Sun Y."/>
            <person name="Donzelli B.G."/>
            <person name="Gibson D.M."/>
            <person name="Nelson D.R."/>
            <person name="Luo J.G."/>
            <person name="Rep M."/>
            <person name="Liu H."/>
            <person name="Yang S."/>
            <person name="Wang J."/>
            <person name="Krasnoff S.B."/>
            <person name="Xu Y."/>
            <person name="Molnar I."/>
            <person name="Lin M."/>
        </authorList>
    </citation>
    <scope>NUCLEOTIDE SEQUENCE [LARGE SCALE GENOMIC DNA]</scope>
    <source>
        <strain evidence="15 16">ARSEF 6962</strain>
    </source>
</reference>
<feature type="domain" description="ABC transmembrane type-1" evidence="14">
    <location>
        <begin position="911"/>
        <end position="1110"/>
    </location>
</feature>
<protein>
    <recommendedName>
        <fullName evidence="17">ABC transporter</fullName>
    </recommendedName>
</protein>
<dbReference type="PROSITE" id="PS50893">
    <property type="entry name" value="ABC_TRANSPORTER_2"/>
    <property type="match status" value="2"/>
</dbReference>
<evidence type="ECO:0000313" key="15">
    <source>
        <dbReference type="EMBL" id="KYK55562.1"/>
    </source>
</evidence>
<dbReference type="CDD" id="cd18580">
    <property type="entry name" value="ABC_6TM_ABCC_D2"/>
    <property type="match status" value="1"/>
</dbReference>
<dbReference type="GO" id="GO:0016887">
    <property type="term" value="F:ATP hydrolysis activity"/>
    <property type="evidence" value="ECO:0007669"/>
    <property type="project" value="InterPro"/>
</dbReference>
<feature type="transmembrane region" description="Helical" evidence="12">
    <location>
        <begin position="123"/>
        <end position="144"/>
    </location>
</feature>
<dbReference type="SUPFAM" id="SSF52540">
    <property type="entry name" value="P-loop containing nucleoside triphosphate hydrolases"/>
    <property type="match status" value="2"/>
</dbReference>
<evidence type="ECO:0000259" key="14">
    <source>
        <dbReference type="PROSITE" id="PS50929"/>
    </source>
</evidence>
<feature type="domain" description="ABC transmembrane type-1" evidence="14">
    <location>
        <begin position="299"/>
        <end position="576"/>
    </location>
</feature>
<feature type="transmembrane region" description="Helical" evidence="12">
    <location>
        <begin position="1081"/>
        <end position="1099"/>
    </location>
</feature>